<dbReference type="AlphaFoldDB" id="A0AAU9ECI0"/>
<dbReference type="KEGG" id="dmp:FAK_19170"/>
<dbReference type="Proteomes" id="UP001366166">
    <property type="component" value="Chromosome"/>
</dbReference>
<name>A0AAU9ECI0_9BACT</name>
<accession>A0AAU9ECI0</accession>
<proteinExistence type="predicted"/>
<protein>
    <submittedName>
        <fullName evidence="1">Uncharacterized protein</fullName>
    </submittedName>
</protein>
<dbReference type="RefSeq" id="WP_338606523.1">
    <property type="nucleotide sequence ID" value="NZ_AP028679.1"/>
</dbReference>
<reference evidence="2" key="1">
    <citation type="journal article" date="2023" name="Arch. Microbiol.">
        <title>Desulfoferula mesophilus gen. nov. sp. nov., a mesophilic sulfate-reducing bacterium isolated from a brackish lake sediment.</title>
        <authorList>
            <person name="Watanabe T."/>
            <person name="Yabe T."/>
            <person name="Tsuji J.M."/>
            <person name="Fukui M."/>
        </authorList>
    </citation>
    <scope>NUCLEOTIDE SEQUENCE [LARGE SCALE GENOMIC DNA]</scope>
    <source>
        <strain evidence="2">12FAK</strain>
    </source>
</reference>
<gene>
    <name evidence="1" type="ORF">FAK_19170</name>
</gene>
<organism evidence="1 2">
    <name type="scientific">Desulfoferula mesophila</name>
    <dbReference type="NCBI Taxonomy" id="3058419"/>
    <lineage>
        <taxon>Bacteria</taxon>
        <taxon>Pseudomonadati</taxon>
        <taxon>Thermodesulfobacteriota</taxon>
        <taxon>Desulfarculia</taxon>
        <taxon>Desulfarculales</taxon>
        <taxon>Desulfarculaceae</taxon>
        <taxon>Desulfoferula</taxon>
    </lineage>
</organism>
<evidence type="ECO:0000313" key="2">
    <source>
        <dbReference type="Proteomes" id="UP001366166"/>
    </source>
</evidence>
<dbReference type="EMBL" id="AP028679">
    <property type="protein sequence ID" value="BEQ14851.1"/>
    <property type="molecule type" value="Genomic_DNA"/>
</dbReference>
<sequence length="52" mass="5900">MATQPCVPCADYRAGQRLLSMKRQLAQDDLTPEQRAQLEAEVAELEHLLDMD</sequence>
<evidence type="ECO:0000313" key="1">
    <source>
        <dbReference type="EMBL" id="BEQ14851.1"/>
    </source>
</evidence>
<keyword evidence="2" id="KW-1185">Reference proteome</keyword>